<keyword evidence="1" id="KW-1133">Transmembrane helix</keyword>
<dbReference type="RefSeq" id="WP_064246702.1">
    <property type="nucleotide sequence ID" value="NZ_CAXURF020000003.1"/>
</dbReference>
<dbReference type="InterPro" id="IPR000253">
    <property type="entry name" value="FHA_dom"/>
</dbReference>
<dbReference type="EMBL" id="WUEZ01000010">
    <property type="protein sequence ID" value="NEI34462.1"/>
    <property type="molecule type" value="Genomic_DNA"/>
</dbReference>
<dbReference type="SUPFAM" id="SSF49879">
    <property type="entry name" value="SMAD/FHA domain"/>
    <property type="match status" value="1"/>
</dbReference>
<evidence type="ECO:0000313" key="4">
    <source>
        <dbReference type="EMBL" id="OAP95444.1"/>
    </source>
</evidence>
<dbReference type="CDD" id="cd00060">
    <property type="entry name" value="FHA"/>
    <property type="match status" value="1"/>
</dbReference>
<dbReference type="Gene3D" id="2.60.200.20">
    <property type="match status" value="1"/>
</dbReference>
<accession>A0A179BWG0</accession>
<name>A0A179BWG0_RHILE</name>
<organism evidence="4">
    <name type="scientific">Rhizobium leguminosarum</name>
    <dbReference type="NCBI Taxonomy" id="384"/>
    <lineage>
        <taxon>Bacteria</taxon>
        <taxon>Pseudomonadati</taxon>
        <taxon>Pseudomonadota</taxon>
        <taxon>Alphaproteobacteria</taxon>
        <taxon>Hyphomicrobiales</taxon>
        <taxon>Rhizobiaceae</taxon>
        <taxon>Rhizobium/Agrobacterium group</taxon>
        <taxon>Rhizobium</taxon>
    </lineage>
</organism>
<dbReference type="EMBL" id="LWBS01000109">
    <property type="protein sequence ID" value="OAP95444.1"/>
    <property type="molecule type" value="Genomic_DNA"/>
</dbReference>
<dbReference type="Pfam" id="PF00498">
    <property type="entry name" value="FHA"/>
    <property type="match status" value="1"/>
</dbReference>
<evidence type="ECO:0000313" key="3">
    <source>
        <dbReference type="EMBL" id="NEI34462.1"/>
    </source>
</evidence>
<comment type="caution">
    <text evidence="4">The sequence shown here is derived from an EMBL/GenBank/DDBJ whole genome shotgun (WGS) entry which is preliminary data.</text>
</comment>
<keyword evidence="1" id="KW-0472">Membrane</keyword>
<evidence type="ECO:0000313" key="5">
    <source>
        <dbReference type="Proteomes" id="UP000471560"/>
    </source>
</evidence>
<sequence>MAFFSFFRGNKPSLLQTGPGGQSRSHVLDRPEMSIGRAANADIVVDDPFLAPIHARIERQSDGGFIIRRMGLNPIMLRGEALLQTASLKAGDSFRLGKDVEFQFVVKAAAKEAPKKEALKASDGKPKKSLLKQPAFLAGMGVAYLATVGIIGYVILSGGSSAETGPTAERINAEAARIPTCIKNARRMREVSEQSFNGAVGGRVGRDGEATYAALSLAAEPSEDAALAKAAEPIVEAYKRTALAALASENRGNNTLARSLYQQTYDLVPDINCSAARFALQRRAATKPPARR</sequence>
<dbReference type="Proteomes" id="UP000471560">
    <property type="component" value="Unassembled WGS sequence"/>
</dbReference>
<dbReference type="PROSITE" id="PS50006">
    <property type="entry name" value="FHA_DOMAIN"/>
    <property type="match status" value="1"/>
</dbReference>
<protein>
    <submittedName>
        <fullName evidence="3">FHA domain-containing protein</fullName>
    </submittedName>
</protein>
<feature type="transmembrane region" description="Helical" evidence="1">
    <location>
        <begin position="135"/>
        <end position="156"/>
    </location>
</feature>
<dbReference type="InterPro" id="IPR008984">
    <property type="entry name" value="SMAD_FHA_dom_sf"/>
</dbReference>
<reference evidence="3 5" key="2">
    <citation type="submission" date="2019-12" db="EMBL/GenBank/DDBJ databases">
        <title>Rhizobium genotypes associated with high levels of biological nitrogen fixation by grain legumes in a temperate-maritime cropping system.</title>
        <authorList>
            <person name="Maluk M."/>
            <person name="Francesc Ferrando Molina F."/>
            <person name="Lopez Del Egido L."/>
            <person name="Lafos M."/>
            <person name="Langarica-Fuentes A."/>
            <person name="Gebre Yohannes G."/>
            <person name="Young M.W."/>
            <person name="Martin P."/>
            <person name="Gantlett R."/>
            <person name="Kenicer G."/>
            <person name="Hawes C."/>
            <person name="Begg G.S."/>
            <person name="Quilliam R.S."/>
            <person name="Squire G.R."/>
            <person name="Poole P.S."/>
            <person name="Young P.W."/>
            <person name="Iannetta P.M."/>
            <person name="James E.K."/>
        </authorList>
    </citation>
    <scope>NUCLEOTIDE SEQUENCE [LARGE SCALE GENOMIC DNA]</scope>
    <source>
        <strain evidence="3 5">JHI1096</strain>
    </source>
</reference>
<evidence type="ECO:0000259" key="2">
    <source>
        <dbReference type="PROSITE" id="PS50006"/>
    </source>
</evidence>
<reference evidence="4" key="1">
    <citation type="submission" date="2016-04" db="EMBL/GenBank/DDBJ databases">
        <title>Fast-growing isolate from the root nodules of Vavilovia formosa.</title>
        <authorList>
            <person name="Kimeklis A."/>
            <person name="Safronova V."/>
            <person name="Belimov A."/>
            <person name="Andronov E."/>
        </authorList>
    </citation>
    <scope>NUCLEOTIDE SEQUENCE [LARGE SCALE GENOMIC DNA]</scope>
    <source>
        <strain evidence="4">Vaf-46</strain>
    </source>
</reference>
<keyword evidence="1" id="KW-0812">Transmembrane</keyword>
<feature type="domain" description="FHA" evidence="2">
    <location>
        <begin position="33"/>
        <end position="82"/>
    </location>
</feature>
<dbReference type="AlphaFoldDB" id="A0A179BWG0"/>
<proteinExistence type="predicted"/>
<evidence type="ECO:0000256" key="1">
    <source>
        <dbReference type="SAM" id="Phobius"/>
    </source>
</evidence>
<gene>
    <name evidence="4" type="ORF">A4U53_00960</name>
    <name evidence="3" type="ORF">GR204_10705</name>
</gene>
<dbReference type="SMART" id="SM00240">
    <property type="entry name" value="FHA"/>
    <property type="match status" value="1"/>
</dbReference>
<dbReference type="eggNOG" id="COG1716">
    <property type="taxonomic scope" value="Bacteria"/>
</dbReference>